<reference evidence="1 2" key="1">
    <citation type="submission" date="2019-03" db="EMBL/GenBank/DDBJ databases">
        <title>Genomic Encyclopedia of Archaeal and Bacterial Type Strains, Phase II (KMG-II): from individual species to whole genera.</title>
        <authorList>
            <person name="Goeker M."/>
        </authorList>
    </citation>
    <scope>NUCLEOTIDE SEQUENCE [LARGE SCALE GENOMIC DNA]</scope>
    <source>
        <strain evidence="1 2">ATCC 25309</strain>
    </source>
</reference>
<keyword evidence="2" id="KW-1185">Reference proteome</keyword>
<dbReference type="AlphaFoldDB" id="A0A4R7S043"/>
<sequence length="62" mass="7330">MDRFNEEDDLCAKKLMTAILVGSIPFDWSEAERIAASPKYRCEFEFWAVLKETQEEMEKPQK</sequence>
<comment type="caution">
    <text evidence="1">The sequence shown here is derived from an EMBL/GenBank/DDBJ whole genome shotgun (WGS) entry which is preliminary data.</text>
</comment>
<proteinExistence type="predicted"/>
<dbReference type="Proteomes" id="UP000295662">
    <property type="component" value="Unassembled WGS sequence"/>
</dbReference>
<organism evidence="1 2">
    <name type="scientific">Prosthecobacter fusiformis</name>
    <dbReference type="NCBI Taxonomy" id="48464"/>
    <lineage>
        <taxon>Bacteria</taxon>
        <taxon>Pseudomonadati</taxon>
        <taxon>Verrucomicrobiota</taxon>
        <taxon>Verrucomicrobiia</taxon>
        <taxon>Verrucomicrobiales</taxon>
        <taxon>Verrucomicrobiaceae</taxon>
        <taxon>Prosthecobacter</taxon>
    </lineage>
</organism>
<gene>
    <name evidence="1" type="ORF">EI77_02786</name>
</gene>
<name>A0A4R7S043_9BACT</name>
<accession>A0A4R7S043</accession>
<dbReference type="EMBL" id="SOCA01000004">
    <property type="protein sequence ID" value="TDU70738.1"/>
    <property type="molecule type" value="Genomic_DNA"/>
</dbReference>
<evidence type="ECO:0000313" key="2">
    <source>
        <dbReference type="Proteomes" id="UP000295662"/>
    </source>
</evidence>
<evidence type="ECO:0000313" key="1">
    <source>
        <dbReference type="EMBL" id="TDU70738.1"/>
    </source>
</evidence>
<protein>
    <submittedName>
        <fullName evidence="1">Uncharacterized protein</fullName>
    </submittedName>
</protein>